<dbReference type="NCBIfam" id="TIGR00231">
    <property type="entry name" value="small_GTP"/>
    <property type="match status" value="1"/>
</dbReference>
<dbReference type="SMART" id="SM00175">
    <property type="entry name" value="RAB"/>
    <property type="match status" value="1"/>
</dbReference>
<dbReference type="SMART" id="SM00177">
    <property type="entry name" value="ARF"/>
    <property type="match status" value="1"/>
</dbReference>
<comment type="function">
    <text evidence="5">May play a role in apoptosis. May act as a tumor suppressor.</text>
</comment>
<evidence type="ECO:0000256" key="3">
    <source>
        <dbReference type="ARBA" id="ARBA00023134"/>
    </source>
</evidence>
<dbReference type="SUPFAM" id="SSF52540">
    <property type="entry name" value="P-loop containing nucleoside triphosphate hydrolases"/>
    <property type="match status" value="1"/>
</dbReference>
<dbReference type="PROSITE" id="PS51417">
    <property type="entry name" value="ARF"/>
    <property type="match status" value="1"/>
</dbReference>
<evidence type="ECO:0000256" key="6">
    <source>
        <dbReference type="ARBA" id="ARBA00072409"/>
    </source>
</evidence>
<comment type="caution">
    <text evidence="9">The sequence shown here is derived from an EMBL/GenBank/DDBJ whole genome shotgun (WGS) entry which is preliminary data.</text>
</comment>
<dbReference type="Pfam" id="PF00025">
    <property type="entry name" value="Arf"/>
    <property type="match status" value="1"/>
</dbReference>
<feature type="binding site" evidence="7">
    <location>
        <begin position="13"/>
        <end position="20"/>
    </location>
    <ligand>
        <name>GTP</name>
        <dbReference type="ChEBI" id="CHEBI:37565"/>
    </ligand>
</feature>
<evidence type="ECO:0000256" key="1">
    <source>
        <dbReference type="ARBA" id="ARBA00022707"/>
    </source>
</evidence>
<evidence type="ECO:0000313" key="10">
    <source>
        <dbReference type="Proteomes" id="UP001186944"/>
    </source>
</evidence>
<dbReference type="EMBL" id="VSWD01000010">
    <property type="protein sequence ID" value="KAK3089942.1"/>
    <property type="molecule type" value="Genomic_DNA"/>
</dbReference>
<dbReference type="AlphaFoldDB" id="A0AA88XPQ1"/>
<dbReference type="InterPro" id="IPR024156">
    <property type="entry name" value="Small_GTPase_ARF"/>
</dbReference>
<evidence type="ECO:0000313" key="9">
    <source>
        <dbReference type="EMBL" id="KAK3089942.1"/>
    </source>
</evidence>
<name>A0AA88XPQ1_PINIB</name>
<feature type="binding site" evidence="8">
    <location>
        <position position="37"/>
    </location>
    <ligand>
        <name>Mg(2+)</name>
        <dbReference type="ChEBI" id="CHEBI:18420"/>
    </ligand>
</feature>
<dbReference type="SMART" id="SM00178">
    <property type="entry name" value="SAR"/>
    <property type="match status" value="1"/>
</dbReference>
<keyword evidence="8" id="KW-0460">Magnesium</keyword>
<dbReference type="GO" id="GO:0003924">
    <property type="term" value="F:GTPase activity"/>
    <property type="evidence" value="ECO:0007669"/>
    <property type="project" value="InterPro"/>
</dbReference>
<keyword evidence="2 7" id="KW-0547">Nucleotide-binding</keyword>
<dbReference type="PRINTS" id="PR00449">
    <property type="entry name" value="RASTRNSFRMNG"/>
</dbReference>
<organism evidence="9 10">
    <name type="scientific">Pinctada imbricata</name>
    <name type="common">Atlantic pearl-oyster</name>
    <name type="synonym">Pinctada martensii</name>
    <dbReference type="NCBI Taxonomy" id="66713"/>
    <lineage>
        <taxon>Eukaryota</taxon>
        <taxon>Metazoa</taxon>
        <taxon>Spiralia</taxon>
        <taxon>Lophotrochozoa</taxon>
        <taxon>Mollusca</taxon>
        <taxon>Bivalvia</taxon>
        <taxon>Autobranchia</taxon>
        <taxon>Pteriomorphia</taxon>
        <taxon>Pterioida</taxon>
        <taxon>Pterioidea</taxon>
        <taxon>Pteriidae</taxon>
        <taxon>Pinctada</taxon>
    </lineage>
</organism>
<accession>A0AA88XPQ1</accession>
<dbReference type="PROSITE" id="PS51419">
    <property type="entry name" value="RAB"/>
    <property type="match status" value="1"/>
</dbReference>
<dbReference type="InterPro" id="IPR006689">
    <property type="entry name" value="Small_GTPase_ARF/SAR"/>
</dbReference>
<reference evidence="9" key="1">
    <citation type="submission" date="2019-08" db="EMBL/GenBank/DDBJ databases">
        <title>The improved chromosome-level genome for the pearl oyster Pinctada fucata martensii using PacBio sequencing and Hi-C.</title>
        <authorList>
            <person name="Zheng Z."/>
        </authorList>
    </citation>
    <scope>NUCLEOTIDE SEQUENCE</scope>
    <source>
        <strain evidence="9">ZZ-2019</strain>
        <tissue evidence="9">Adductor muscle</tissue>
    </source>
</reference>
<dbReference type="Proteomes" id="UP001186944">
    <property type="component" value="Unassembled WGS sequence"/>
</dbReference>
<evidence type="ECO:0000256" key="8">
    <source>
        <dbReference type="PIRSR" id="PIRSR606689-2"/>
    </source>
</evidence>
<feature type="binding site" evidence="7">
    <location>
        <begin position="120"/>
        <end position="123"/>
    </location>
    <ligand>
        <name>GTP</name>
        <dbReference type="ChEBI" id="CHEBI:37565"/>
    </ligand>
</feature>
<keyword evidence="8" id="KW-0479">Metal-binding</keyword>
<dbReference type="FunFam" id="3.40.50.300:FF:000898">
    <property type="entry name" value="ADP-ribosylation factor-like protein 11"/>
    <property type="match status" value="1"/>
</dbReference>
<dbReference type="Gene3D" id="3.40.50.300">
    <property type="entry name" value="P-loop containing nucleotide triphosphate hydrolases"/>
    <property type="match status" value="1"/>
</dbReference>
<keyword evidence="1" id="KW-0519">Myristate</keyword>
<gene>
    <name evidence="9" type="ORF">FSP39_007837</name>
</gene>
<dbReference type="GO" id="GO:0005525">
    <property type="term" value="F:GTP binding"/>
    <property type="evidence" value="ECO:0007669"/>
    <property type="project" value="UniProtKB-KW"/>
</dbReference>
<dbReference type="GO" id="GO:0046872">
    <property type="term" value="F:metal ion binding"/>
    <property type="evidence" value="ECO:0007669"/>
    <property type="project" value="UniProtKB-KW"/>
</dbReference>
<dbReference type="InterPro" id="IPR005225">
    <property type="entry name" value="Small_GTP-bd"/>
</dbReference>
<feature type="binding site" evidence="8">
    <location>
        <position position="20"/>
    </location>
    <ligand>
        <name>Mg(2+)</name>
        <dbReference type="ChEBI" id="CHEBI:18420"/>
    </ligand>
</feature>
<evidence type="ECO:0000256" key="7">
    <source>
        <dbReference type="PIRSR" id="PIRSR606689-1"/>
    </source>
</evidence>
<protein>
    <recommendedName>
        <fullName evidence="6">ADP-ribosylation factor-like protein 11</fullName>
    </recommendedName>
</protein>
<dbReference type="InterPro" id="IPR027417">
    <property type="entry name" value="P-loop_NTPase"/>
</dbReference>
<dbReference type="PANTHER" id="PTHR11711">
    <property type="entry name" value="ADP RIBOSYLATION FACTOR-RELATED"/>
    <property type="match status" value="1"/>
</dbReference>
<keyword evidence="10" id="KW-1185">Reference proteome</keyword>
<keyword evidence="4" id="KW-0449">Lipoprotein</keyword>
<proteinExistence type="predicted"/>
<keyword evidence="3 7" id="KW-0342">GTP-binding</keyword>
<sequence>MGGSSSIQLTMLGLDSAGKSTLLYRMKFDQYTNVMPTVSYNCEKIKVTSGKAKGITFTIWDLGGQDKKRPLWRQYTRSSDGIIFVVDSADKERLEEAKLELIQLLKCPDNDNLPILFIANKQDLRESLEVEEVTKYLGLHELNPGQFWTIMGSCAITGEGLTDAMDAMYELILKRKSKKKR</sequence>
<evidence type="ECO:0000256" key="5">
    <source>
        <dbReference type="ARBA" id="ARBA00054648"/>
    </source>
</evidence>
<evidence type="ECO:0000256" key="2">
    <source>
        <dbReference type="ARBA" id="ARBA00022741"/>
    </source>
</evidence>
<evidence type="ECO:0000256" key="4">
    <source>
        <dbReference type="ARBA" id="ARBA00023288"/>
    </source>
</evidence>
<feature type="binding site" evidence="7">
    <location>
        <position position="64"/>
    </location>
    <ligand>
        <name>GTP</name>
        <dbReference type="ChEBI" id="CHEBI:37565"/>
    </ligand>
</feature>